<geneLocation type="plastid" evidence="14"/>
<evidence type="ECO:0000256" key="5">
    <source>
        <dbReference type="ARBA" id="ARBA00022448"/>
    </source>
</evidence>
<dbReference type="Pfam" id="PF03840">
    <property type="entry name" value="SecG"/>
    <property type="match status" value="1"/>
</dbReference>
<dbReference type="EMBL" id="MH281628">
    <property type="protein sequence ID" value="AYR06053.1"/>
    <property type="molecule type" value="Genomic_DNA"/>
</dbReference>
<evidence type="ECO:0000256" key="13">
    <source>
        <dbReference type="SAM" id="SignalP"/>
    </source>
</evidence>
<evidence type="ECO:0000256" key="7">
    <source>
        <dbReference type="ARBA" id="ARBA00022927"/>
    </source>
</evidence>
<feature type="transmembrane region" description="Helical" evidence="12">
    <location>
        <begin position="45"/>
        <end position="64"/>
    </location>
</feature>
<feature type="signal peptide" evidence="13">
    <location>
        <begin position="1"/>
        <end position="25"/>
    </location>
</feature>
<evidence type="ECO:0000256" key="1">
    <source>
        <dbReference type="ARBA" id="ARBA00004141"/>
    </source>
</evidence>
<keyword evidence="10 12" id="KW-0472">Membrane</keyword>
<keyword evidence="7" id="KW-0653">Protein transport</keyword>
<dbReference type="RefSeq" id="YP_009541844.1">
    <property type="nucleotide sequence ID" value="NC_039978.1"/>
</dbReference>
<feature type="chain" id="PRO_5018289674" description="Probable protein-export membrane protein SecG" evidence="13">
    <location>
        <begin position="26"/>
        <end position="70"/>
    </location>
</feature>
<evidence type="ECO:0000256" key="2">
    <source>
        <dbReference type="ARBA" id="ARBA00008445"/>
    </source>
</evidence>
<dbReference type="NCBIfam" id="TIGR00810">
    <property type="entry name" value="secG"/>
    <property type="match status" value="1"/>
</dbReference>
<evidence type="ECO:0000256" key="4">
    <source>
        <dbReference type="ARBA" id="ARBA00015435"/>
    </source>
</evidence>
<dbReference type="AlphaFoldDB" id="A0A3G3MGW0"/>
<evidence type="ECO:0000256" key="8">
    <source>
        <dbReference type="ARBA" id="ARBA00022989"/>
    </source>
</evidence>
<dbReference type="GO" id="GO:0016020">
    <property type="term" value="C:membrane"/>
    <property type="evidence" value="ECO:0007669"/>
    <property type="project" value="UniProtKB-SubCell"/>
</dbReference>
<evidence type="ECO:0000313" key="14">
    <source>
        <dbReference type="EMBL" id="AYR06053.1"/>
    </source>
</evidence>
<keyword evidence="14" id="KW-0934">Plastid</keyword>
<name>A0A3G3MGW0_9FLOR</name>
<comment type="similarity">
    <text evidence="2">Belongs to the SecG family.</text>
</comment>
<dbReference type="GO" id="GO:0015450">
    <property type="term" value="F:protein-transporting ATPase activity"/>
    <property type="evidence" value="ECO:0007669"/>
    <property type="project" value="InterPro"/>
</dbReference>
<dbReference type="GeneID" id="38463619"/>
<evidence type="ECO:0000256" key="3">
    <source>
        <dbReference type="ARBA" id="ARBA00013657"/>
    </source>
</evidence>
<evidence type="ECO:0000256" key="12">
    <source>
        <dbReference type="SAM" id="Phobius"/>
    </source>
</evidence>
<keyword evidence="9" id="KW-0811">Translocation</keyword>
<reference evidence="14" key="1">
    <citation type="journal article" date="2018" name="Genome Biol. Evol.">
        <title>Mitochondrial and Plastid Genomes from Coralline Red Algae Provide Insights into the Incongruent Evolutionary Histories of Organelles.</title>
        <authorList>
            <person name="Lee J."/>
            <person name="Song H.J."/>
            <person name="In Park S."/>
            <person name="Lee Y.M."/>
            <person name="Jeong S.Y."/>
            <person name="Oh Cho T."/>
            <person name="Kim J.H."/>
            <person name="Choi H.G."/>
            <person name="Choi C.G."/>
            <person name="Nelson W.A."/>
            <person name="Fredericq S."/>
            <person name="Bhattacharya D."/>
            <person name="Su Yoon H."/>
        </authorList>
    </citation>
    <scope>NUCLEOTIDE SEQUENCE</scope>
</reference>
<keyword evidence="13" id="KW-0732">Signal</keyword>
<keyword evidence="8 12" id="KW-1133">Transmembrane helix</keyword>
<gene>
    <name evidence="14" type="primary">secG</name>
</gene>
<proteinExistence type="inferred from homology"/>
<evidence type="ECO:0000256" key="9">
    <source>
        <dbReference type="ARBA" id="ARBA00023010"/>
    </source>
</evidence>
<dbReference type="InterPro" id="IPR004692">
    <property type="entry name" value="SecG"/>
</dbReference>
<comment type="function">
    <text evidence="11">Involved in protein export. Participates in an early event of protein translocation across the chloroplast thylakoid membrane.</text>
</comment>
<accession>A0A3G3MGW0</accession>
<keyword evidence="6 12" id="KW-0812">Transmembrane</keyword>
<evidence type="ECO:0000256" key="10">
    <source>
        <dbReference type="ARBA" id="ARBA00023136"/>
    </source>
</evidence>
<dbReference type="GO" id="GO:0009306">
    <property type="term" value="P:protein secretion"/>
    <property type="evidence" value="ECO:0007669"/>
    <property type="project" value="InterPro"/>
</dbReference>
<comment type="subcellular location">
    <subcellularLocation>
        <location evidence="1">Membrane</location>
        <topology evidence="1">Multi-pass membrane protein</topology>
    </subcellularLocation>
</comment>
<protein>
    <recommendedName>
        <fullName evidence="4">Probable protein-export membrane protein SecG</fullName>
    </recommendedName>
    <alternativeName>
        <fullName evidence="3">Probable protein-export membrane protein secG</fullName>
    </alternativeName>
</protein>
<sequence>MKLIWYLSSFLTVFLILLSNPKSNSFSNLGMQNSLFSYTKSSQKNIQVLTVMSGGVFLLITVILTNNISK</sequence>
<evidence type="ECO:0000256" key="11">
    <source>
        <dbReference type="ARBA" id="ARBA00025638"/>
    </source>
</evidence>
<keyword evidence="5" id="KW-0813">Transport</keyword>
<organism evidence="14">
    <name type="scientific">Neogoniolithon spectabile</name>
    <dbReference type="NCBI Taxonomy" id="231755"/>
    <lineage>
        <taxon>Eukaryota</taxon>
        <taxon>Rhodophyta</taxon>
        <taxon>Florideophyceae</taxon>
        <taxon>Corallinophycidae</taxon>
        <taxon>Corallinales</taxon>
        <taxon>Spongitidaceae</taxon>
        <taxon>Neogoniolithoideae</taxon>
        <taxon>Neogoniolithon</taxon>
    </lineage>
</organism>
<evidence type="ECO:0000256" key="6">
    <source>
        <dbReference type="ARBA" id="ARBA00022692"/>
    </source>
</evidence>